<dbReference type="AlphaFoldDB" id="A0A9P3GHR7"/>
<evidence type="ECO:0000256" key="1">
    <source>
        <dbReference type="SAM" id="MobiDB-lite"/>
    </source>
</evidence>
<feature type="compositionally biased region" description="Polar residues" evidence="1">
    <location>
        <begin position="494"/>
        <end position="507"/>
    </location>
</feature>
<gene>
    <name evidence="2" type="ORF">PsYK624_113190</name>
</gene>
<dbReference type="Gene3D" id="3.80.10.10">
    <property type="entry name" value="Ribonuclease Inhibitor"/>
    <property type="match status" value="1"/>
</dbReference>
<dbReference type="InterPro" id="IPR032675">
    <property type="entry name" value="LRR_dom_sf"/>
</dbReference>
<accession>A0A9P3GHR7</accession>
<feature type="region of interest" description="Disordered" evidence="1">
    <location>
        <begin position="451"/>
        <end position="689"/>
    </location>
</feature>
<proteinExistence type="predicted"/>
<feature type="compositionally biased region" description="Low complexity" evidence="1">
    <location>
        <begin position="599"/>
        <end position="612"/>
    </location>
</feature>
<name>A0A9P3GHR7_9APHY</name>
<protein>
    <submittedName>
        <fullName evidence="2">Uncharacterized protein</fullName>
    </submittedName>
</protein>
<dbReference type="OrthoDB" id="3215314at2759"/>
<comment type="caution">
    <text evidence="2">The sequence shown here is derived from an EMBL/GenBank/DDBJ whole genome shotgun (WGS) entry which is preliminary data.</text>
</comment>
<feature type="compositionally biased region" description="Polar residues" evidence="1">
    <location>
        <begin position="521"/>
        <end position="535"/>
    </location>
</feature>
<dbReference type="Proteomes" id="UP000703269">
    <property type="component" value="Unassembled WGS sequence"/>
</dbReference>
<keyword evidence="3" id="KW-1185">Reference proteome</keyword>
<evidence type="ECO:0000313" key="3">
    <source>
        <dbReference type="Proteomes" id="UP000703269"/>
    </source>
</evidence>
<dbReference type="SUPFAM" id="SSF52047">
    <property type="entry name" value="RNI-like"/>
    <property type="match status" value="1"/>
</dbReference>
<evidence type="ECO:0000313" key="2">
    <source>
        <dbReference type="EMBL" id="GJE95138.1"/>
    </source>
</evidence>
<dbReference type="EMBL" id="BPQB01000046">
    <property type="protein sequence ID" value="GJE95138.1"/>
    <property type="molecule type" value="Genomic_DNA"/>
</dbReference>
<reference evidence="2 3" key="1">
    <citation type="submission" date="2021-08" db="EMBL/GenBank/DDBJ databases">
        <title>Draft Genome Sequence of Phanerochaete sordida strain YK-624.</title>
        <authorList>
            <person name="Mori T."/>
            <person name="Dohra H."/>
            <person name="Suzuki T."/>
            <person name="Kawagishi H."/>
            <person name="Hirai H."/>
        </authorList>
    </citation>
    <scope>NUCLEOTIDE SEQUENCE [LARGE SCALE GENOMIC DNA]</scope>
    <source>
        <strain evidence="2 3">YK-624</strain>
    </source>
</reference>
<feature type="region of interest" description="Disordered" evidence="1">
    <location>
        <begin position="401"/>
        <end position="426"/>
    </location>
</feature>
<sequence length="689" mass="74754">MSRPITLWHPIRSVTTDDSCTTVVKYSYKNTLATPAPYEAPHTAYTNNPAVYVPSLQSLCINILSEYPDQLHIFGSTRLLYHSPQTEGEYDLLREVIPAYRSDPPLSESELLRSVNPRLWATLIQLYGGLPDFLRTYKLPLADPQLPLLQTIPSTHDFALITVVELPGCRELTDDTVVQLGQLHALTALDVSATSLTSWGVKTLAKTLMKRTEPSSSATALSGPWGLRILFLHDCIHVDKEVLPCLQQFPLLSAIDLTGTRYTHTVDHDTPFRLDGDPGLYHPNSLFDALDALDEMSCVNQNTHIYAHTPPFRLHIDALEYKTAGPSRSASIMKARAKPMGFDMLTQLPVDDEQERVAAQEARREASKASAHAFYTAPAASKPPLTFAKFGEIYNMPSPRYTADRAKPSGARHPSRSDGQGLQRLFREPPPWSLLEQIRTEAFLSAQCTKPLSRAGTDGQPLSSPALVTSRRAKDSVGAVIDLLKGRGRPGHGKTQSVQSTPSQDDSGLNPFSRKRFEEAFNTSFDRNGPRATSSARKKRRVSLEDDVEGADEPVVPKSTLRMTGPPAKPATIPLTSLPIPPLPPGHRPGDGPHRAKGRPASGPGGAARPAGDTVQAKLHGYLQGDGARGRSTGAGLRGGMRGSGEDVAAVKIGEPSGSRAQGSSSGGKKKRKSTDSASSFDWKRWGGA</sequence>
<organism evidence="2 3">
    <name type="scientific">Phanerochaete sordida</name>
    <dbReference type="NCBI Taxonomy" id="48140"/>
    <lineage>
        <taxon>Eukaryota</taxon>
        <taxon>Fungi</taxon>
        <taxon>Dikarya</taxon>
        <taxon>Basidiomycota</taxon>
        <taxon>Agaricomycotina</taxon>
        <taxon>Agaricomycetes</taxon>
        <taxon>Polyporales</taxon>
        <taxon>Phanerochaetaceae</taxon>
        <taxon>Phanerochaete</taxon>
    </lineage>
</organism>